<feature type="region of interest" description="Disordered" evidence="1">
    <location>
        <begin position="30"/>
        <end position="283"/>
    </location>
</feature>
<feature type="compositionally biased region" description="Polar residues" evidence="1">
    <location>
        <begin position="464"/>
        <end position="475"/>
    </location>
</feature>
<dbReference type="Proteomes" id="UP001583172">
    <property type="component" value="Unassembled WGS sequence"/>
</dbReference>
<accession>A0ABR3V560</accession>
<evidence type="ECO:0000313" key="3">
    <source>
        <dbReference type="EMBL" id="KAL1836899.1"/>
    </source>
</evidence>
<proteinExistence type="predicted"/>
<dbReference type="EMBL" id="JAZGSY010000352">
    <property type="protein sequence ID" value="KAL1836899.1"/>
    <property type="molecule type" value="Genomic_DNA"/>
</dbReference>
<keyword evidence="4" id="KW-1185">Reference proteome</keyword>
<feature type="chain" id="PRO_5045439044" evidence="2">
    <location>
        <begin position="25"/>
        <end position="825"/>
    </location>
</feature>
<evidence type="ECO:0000313" key="4">
    <source>
        <dbReference type="Proteomes" id="UP001583172"/>
    </source>
</evidence>
<feature type="compositionally biased region" description="Polar residues" evidence="1">
    <location>
        <begin position="129"/>
        <end position="138"/>
    </location>
</feature>
<keyword evidence="2" id="KW-0732">Signal</keyword>
<feature type="compositionally biased region" description="Low complexity" evidence="1">
    <location>
        <begin position="228"/>
        <end position="255"/>
    </location>
</feature>
<gene>
    <name evidence="3" type="ORF">VTJ49DRAFT_4515</name>
</gene>
<sequence>MVGGRKVLLSIAVLSGLCFDSVLGGQIRRQDGAGASSQEDVVSPVQPPTAVAPGEPGSTSGEGSSSELSSSSSSISSSTTTTQRVPPVPPSRPTGGGGLVLQATTSVQLGPAATSSRYVDPPVYGADGSLTTDTNAPTRTVEPTMPTVAPSSGTSRAPPPFDDTFNPSTSETVRAPPTRPGRPAAPATTQQVSDVVVTIDLGNQNGSTTDGQGAPTSVSWGGGNQQLSSSSAEESSSISSPTSTSGSEPSASASSVVGNAPQERPTPPRPRPSNSPPPIPTTIPVTYEVTESIDLGFTSTTPTTFHTSILPANETFTYRPSDSVSYCQPSDLTAAPTMWSIVHTATITWYGHPEDYTPPFPPLELPGPTVGCVVPVEPPRLTISICASTGTDSKYRTCEVKTTTSSFNFGVQTSVTPAVVLVTTDKNPAVVYSTIKTPNYGVSQAPKTYDDHVSATPDPAGPPNGNQTPPSYNSGTPGGPQAITTPAQPPVTTPITVAVQPTAVIINGQTITDNPNQPTQTVIIDGVTFTIDPTRVIGGGSTIDRPAYTGGVNLPTPTSTTLDNLPVTVSSSTVIIGSSTFTLPPANQPTPAQPTTAIVSGRTFTIGPSTIAGASQTLSLPTHPKPTEVVVAGGDLVTAIGRSILVIRSTTYTYGVPGAATTTVTVDDDVLILGPGGVTARGGRQLTIGGSNAQSPTDTQYALVGGATITKIGASVVVVQGRTYTLGAPGAPATTTVVDVGGEKVTIGPSAVQVGTLTLAVPFGPTTVIMPGATAGVGSARATGGRNGDGNEDGDEEDAAGSVRPWWLGLGLGAALAIVLGGGMV</sequence>
<evidence type="ECO:0000256" key="1">
    <source>
        <dbReference type="SAM" id="MobiDB-lite"/>
    </source>
</evidence>
<feature type="region of interest" description="Disordered" evidence="1">
    <location>
        <begin position="776"/>
        <end position="800"/>
    </location>
</feature>
<feature type="compositionally biased region" description="Acidic residues" evidence="1">
    <location>
        <begin position="790"/>
        <end position="799"/>
    </location>
</feature>
<organism evidence="3 4">
    <name type="scientific">Humicola insolens</name>
    <name type="common">Soft-rot fungus</name>
    <dbReference type="NCBI Taxonomy" id="85995"/>
    <lineage>
        <taxon>Eukaryota</taxon>
        <taxon>Fungi</taxon>
        <taxon>Dikarya</taxon>
        <taxon>Ascomycota</taxon>
        <taxon>Pezizomycotina</taxon>
        <taxon>Sordariomycetes</taxon>
        <taxon>Sordariomycetidae</taxon>
        <taxon>Sordariales</taxon>
        <taxon>Chaetomiaceae</taxon>
        <taxon>Mycothermus</taxon>
    </lineage>
</organism>
<feature type="signal peptide" evidence="2">
    <location>
        <begin position="1"/>
        <end position="24"/>
    </location>
</feature>
<protein>
    <submittedName>
        <fullName evidence="3">Uncharacterized protein</fullName>
    </submittedName>
</protein>
<reference evidence="3 4" key="1">
    <citation type="journal article" date="2024" name="Commun. Biol.">
        <title>Comparative genomic analysis of thermophilic fungi reveals convergent evolutionary adaptations and gene losses.</title>
        <authorList>
            <person name="Steindorff A.S."/>
            <person name="Aguilar-Pontes M.V."/>
            <person name="Robinson A.J."/>
            <person name="Andreopoulos B."/>
            <person name="LaButti K."/>
            <person name="Kuo A."/>
            <person name="Mondo S."/>
            <person name="Riley R."/>
            <person name="Otillar R."/>
            <person name="Haridas S."/>
            <person name="Lipzen A."/>
            <person name="Grimwood J."/>
            <person name="Schmutz J."/>
            <person name="Clum A."/>
            <person name="Reid I.D."/>
            <person name="Moisan M.C."/>
            <person name="Butler G."/>
            <person name="Nguyen T.T.M."/>
            <person name="Dewar K."/>
            <person name="Conant G."/>
            <person name="Drula E."/>
            <person name="Henrissat B."/>
            <person name="Hansel C."/>
            <person name="Singer S."/>
            <person name="Hutchinson M.I."/>
            <person name="de Vries R.P."/>
            <person name="Natvig D.O."/>
            <person name="Powell A.J."/>
            <person name="Tsang A."/>
            <person name="Grigoriev I.V."/>
        </authorList>
    </citation>
    <scope>NUCLEOTIDE SEQUENCE [LARGE SCALE GENOMIC DNA]</scope>
    <source>
        <strain evidence="3 4">CBS 620.91</strain>
    </source>
</reference>
<feature type="compositionally biased region" description="Polar residues" evidence="1">
    <location>
        <begin position="102"/>
        <end position="117"/>
    </location>
</feature>
<feature type="compositionally biased region" description="Pro residues" evidence="1">
    <location>
        <begin position="264"/>
        <end position="281"/>
    </location>
</feature>
<feature type="region of interest" description="Disordered" evidence="1">
    <location>
        <begin position="441"/>
        <end position="487"/>
    </location>
</feature>
<evidence type="ECO:0000256" key="2">
    <source>
        <dbReference type="SAM" id="SignalP"/>
    </source>
</evidence>
<name>A0ABR3V560_HUMIN</name>
<comment type="caution">
    <text evidence="3">The sequence shown here is derived from an EMBL/GenBank/DDBJ whole genome shotgun (WGS) entry which is preliminary data.</text>
</comment>
<feature type="compositionally biased region" description="Low complexity" evidence="1">
    <location>
        <begin position="57"/>
        <end position="85"/>
    </location>
</feature>
<feature type="compositionally biased region" description="Polar residues" evidence="1">
    <location>
        <begin position="201"/>
        <end position="219"/>
    </location>
</feature>